<dbReference type="PANTHER" id="PTHR11361:SF34">
    <property type="entry name" value="DNA MISMATCH REPAIR PROTEIN MSH1, MITOCHONDRIAL"/>
    <property type="match status" value="1"/>
</dbReference>
<reference evidence="12 13" key="1">
    <citation type="submission" date="2019-10" db="EMBL/GenBank/DDBJ databases">
        <title>Unraveling microbial dark matter from salterns through culturing: the case of the genus Halosegnis.</title>
        <authorList>
            <person name="Duran-Viseras A."/>
            <person name="Andrei A.-S."/>
            <person name="Vera-Gargallo B."/>
            <person name="Ghai R."/>
            <person name="Sanchez-Porro C."/>
            <person name="Ventosa A."/>
        </authorList>
    </citation>
    <scope>NUCLEOTIDE SEQUENCE [LARGE SCALE GENOMIC DNA]</scope>
    <source>
        <strain evidence="10 13">F18-79</strain>
        <strain evidence="11 12">F19-13</strain>
    </source>
</reference>
<dbReference type="Proteomes" id="UP000326207">
    <property type="component" value="Unassembled WGS sequence"/>
</dbReference>
<evidence type="ECO:0000313" key="12">
    <source>
        <dbReference type="Proteomes" id="UP000326207"/>
    </source>
</evidence>
<dbReference type="Gene3D" id="3.30.420.110">
    <property type="entry name" value="MutS, connector domain"/>
    <property type="match status" value="1"/>
</dbReference>
<dbReference type="GO" id="GO:0005524">
    <property type="term" value="F:ATP binding"/>
    <property type="evidence" value="ECO:0007669"/>
    <property type="project" value="UniProtKB-UniRule"/>
</dbReference>
<dbReference type="SUPFAM" id="SSF48334">
    <property type="entry name" value="DNA repair protein MutS, domain III"/>
    <property type="match status" value="1"/>
</dbReference>
<keyword evidence="6 8" id="KW-0234">DNA repair</keyword>
<dbReference type="Pfam" id="PF05188">
    <property type="entry name" value="MutS_II"/>
    <property type="match status" value="1"/>
</dbReference>
<evidence type="ECO:0000256" key="8">
    <source>
        <dbReference type="RuleBase" id="RU003756"/>
    </source>
</evidence>
<dbReference type="EMBL" id="QKKZ01000001">
    <property type="protein sequence ID" value="KAB7516443.1"/>
    <property type="molecule type" value="Genomic_DNA"/>
</dbReference>
<comment type="function">
    <text evidence="8">This protein is involved in the repair of mismatches in DNA.</text>
</comment>
<dbReference type="InterPro" id="IPR005748">
    <property type="entry name" value="DNA_mismatch_repair_MutS"/>
</dbReference>
<dbReference type="RefSeq" id="WP_152133789.1">
    <property type="nucleotide sequence ID" value="NZ_QKKZ01000001.1"/>
</dbReference>
<comment type="similarity">
    <text evidence="1 8">Belongs to the DNA mismatch repair MutS family.</text>
</comment>
<evidence type="ECO:0000256" key="3">
    <source>
        <dbReference type="ARBA" id="ARBA00022763"/>
    </source>
</evidence>
<dbReference type="Pfam" id="PF01624">
    <property type="entry name" value="MutS_I"/>
    <property type="match status" value="1"/>
</dbReference>
<gene>
    <name evidence="10" type="primary">mutS</name>
    <name evidence="10" type="ORF">DM867_04830</name>
    <name evidence="11" type="ORF">DP108_08290</name>
</gene>
<comment type="caution">
    <text evidence="10">The sequence shown here is derived from an EMBL/GenBank/DDBJ whole genome shotgun (WGS) entry which is preliminary data.</text>
</comment>
<protein>
    <recommendedName>
        <fullName evidence="7">DNA mismatch repair protein MutS</fullName>
    </recommendedName>
</protein>
<dbReference type="Pfam" id="PF00488">
    <property type="entry name" value="MutS_V"/>
    <property type="match status" value="1"/>
</dbReference>
<keyword evidence="3 8" id="KW-0227">DNA damage</keyword>
<dbReference type="PROSITE" id="PS00486">
    <property type="entry name" value="DNA_MISMATCH_REPAIR_2"/>
    <property type="match status" value="1"/>
</dbReference>
<dbReference type="AlphaFoldDB" id="A0A5N5UCU5"/>
<accession>A0A5N5UCU5</accession>
<evidence type="ECO:0000313" key="13">
    <source>
        <dbReference type="Proteomes" id="UP000326865"/>
    </source>
</evidence>
<evidence type="ECO:0000256" key="6">
    <source>
        <dbReference type="ARBA" id="ARBA00023204"/>
    </source>
</evidence>
<organism evidence="10 13">
    <name type="scientific">Halosegnis rubeus</name>
    <dbReference type="NCBI Taxonomy" id="2212850"/>
    <lineage>
        <taxon>Archaea</taxon>
        <taxon>Methanobacteriati</taxon>
        <taxon>Methanobacteriota</taxon>
        <taxon>Stenosarchaea group</taxon>
        <taxon>Halobacteria</taxon>
        <taxon>Halobacteriales</taxon>
        <taxon>Natronomonadaceae</taxon>
        <taxon>Halosegnis</taxon>
    </lineage>
</organism>
<dbReference type="PIRSF" id="PIRSF037677">
    <property type="entry name" value="DNA_mis_repair_Msh6"/>
    <property type="match status" value="1"/>
</dbReference>
<dbReference type="Pfam" id="PF05190">
    <property type="entry name" value="MutS_IV"/>
    <property type="match status" value="1"/>
</dbReference>
<dbReference type="InterPro" id="IPR017261">
    <property type="entry name" value="DNA_mismatch_repair_MutS/MSH"/>
</dbReference>
<dbReference type="InterPro" id="IPR036678">
    <property type="entry name" value="MutS_con_dom_sf"/>
</dbReference>
<dbReference type="NCBIfam" id="NF003810">
    <property type="entry name" value="PRK05399.1"/>
    <property type="match status" value="1"/>
</dbReference>
<evidence type="ECO:0000256" key="5">
    <source>
        <dbReference type="ARBA" id="ARBA00023125"/>
    </source>
</evidence>
<dbReference type="SUPFAM" id="SSF52540">
    <property type="entry name" value="P-loop containing nucleoside triphosphate hydrolases"/>
    <property type="match status" value="1"/>
</dbReference>
<dbReference type="PANTHER" id="PTHR11361">
    <property type="entry name" value="DNA MISMATCH REPAIR PROTEIN MUTS FAMILY MEMBER"/>
    <property type="match status" value="1"/>
</dbReference>
<dbReference type="CDD" id="cd03284">
    <property type="entry name" value="ABC_MutS1"/>
    <property type="match status" value="1"/>
</dbReference>
<dbReference type="NCBIfam" id="TIGR01070">
    <property type="entry name" value="mutS1"/>
    <property type="match status" value="1"/>
</dbReference>
<dbReference type="InterPro" id="IPR036187">
    <property type="entry name" value="DNA_mismatch_repair_MutS_sf"/>
</dbReference>
<dbReference type="GO" id="GO:0030983">
    <property type="term" value="F:mismatched DNA binding"/>
    <property type="evidence" value="ECO:0007669"/>
    <property type="project" value="InterPro"/>
</dbReference>
<evidence type="ECO:0000256" key="7">
    <source>
        <dbReference type="NCBIfam" id="TIGR01070"/>
    </source>
</evidence>
<dbReference type="InterPro" id="IPR007860">
    <property type="entry name" value="DNA_mmatch_repair_MutS_con_dom"/>
</dbReference>
<dbReference type="SUPFAM" id="SSF53150">
    <property type="entry name" value="DNA repair protein MutS, domain II"/>
    <property type="match status" value="1"/>
</dbReference>
<dbReference type="Pfam" id="PF05192">
    <property type="entry name" value="MutS_III"/>
    <property type="match status" value="1"/>
</dbReference>
<dbReference type="SMART" id="SM00533">
    <property type="entry name" value="MUTSd"/>
    <property type="match status" value="1"/>
</dbReference>
<dbReference type="InterPro" id="IPR000432">
    <property type="entry name" value="DNA_mismatch_repair_MutS_C"/>
</dbReference>
<dbReference type="EMBL" id="QMDY01000004">
    <property type="protein sequence ID" value="KAB7517568.1"/>
    <property type="molecule type" value="Genomic_DNA"/>
</dbReference>
<name>A0A5N5UCU5_9EURY</name>
<evidence type="ECO:0000313" key="11">
    <source>
        <dbReference type="EMBL" id="KAB7517568.1"/>
    </source>
</evidence>
<dbReference type="Gene3D" id="1.10.1420.10">
    <property type="match status" value="2"/>
</dbReference>
<dbReference type="InterPro" id="IPR045076">
    <property type="entry name" value="MutS"/>
</dbReference>
<keyword evidence="2 8" id="KW-0547">Nucleotide-binding</keyword>
<dbReference type="GO" id="GO:0006298">
    <property type="term" value="P:mismatch repair"/>
    <property type="evidence" value="ECO:0007669"/>
    <property type="project" value="UniProtKB-UniRule"/>
</dbReference>
<evidence type="ECO:0000256" key="4">
    <source>
        <dbReference type="ARBA" id="ARBA00022840"/>
    </source>
</evidence>
<evidence type="ECO:0000259" key="9">
    <source>
        <dbReference type="PROSITE" id="PS00486"/>
    </source>
</evidence>
<feature type="domain" description="DNA mismatch repair proteins mutS family" evidence="9">
    <location>
        <begin position="685"/>
        <end position="701"/>
    </location>
</feature>
<dbReference type="InterPro" id="IPR007861">
    <property type="entry name" value="DNA_mismatch_repair_MutS_clamp"/>
</dbReference>
<proteinExistence type="inferred from homology"/>
<evidence type="ECO:0000256" key="1">
    <source>
        <dbReference type="ARBA" id="ARBA00006271"/>
    </source>
</evidence>
<keyword evidence="4" id="KW-0067">ATP-binding</keyword>
<dbReference type="SMART" id="SM00534">
    <property type="entry name" value="MUTSac"/>
    <property type="match status" value="1"/>
</dbReference>
<dbReference type="SUPFAM" id="SSF55271">
    <property type="entry name" value="DNA repair protein MutS, domain I"/>
    <property type="match status" value="1"/>
</dbReference>
<evidence type="ECO:0000256" key="2">
    <source>
        <dbReference type="ARBA" id="ARBA00022741"/>
    </source>
</evidence>
<dbReference type="InterPro" id="IPR016151">
    <property type="entry name" value="DNA_mismatch_repair_MutS_N"/>
</dbReference>
<keyword evidence="13" id="KW-1185">Reference proteome</keyword>
<dbReference type="FunFam" id="3.40.50.300:FF:000870">
    <property type="entry name" value="MutS protein homolog 4"/>
    <property type="match status" value="1"/>
</dbReference>
<dbReference type="InterPro" id="IPR027417">
    <property type="entry name" value="P-loop_NTPase"/>
</dbReference>
<evidence type="ECO:0000313" key="10">
    <source>
        <dbReference type="EMBL" id="KAB7516443.1"/>
    </source>
</evidence>
<accession>A0A5N5UGG8</accession>
<keyword evidence="5 8" id="KW-0238">DNA-binding</keyword>
<dbReference type="InterPro" id="IPR007696">
    <property type="entry name" value="DNA_mismatch_repair_MutS_core"/>
</dbReference>
<dbReference type="InterPro" id="IPR007695">
    <property type="entry name" value="DNA_mismatch_repair_MutS-lik_N"/>
</dbReference>
<sequence>MTAEGIVGEYLDLRREADADVLAMQMGDFYEFFGEDAEFVGEELDLKVSERSSGGESYAMAGVPVDDLTPYLTALVERGYRVAVADQHEIEGGHERRIDRVVTPGTLVDPTGDDAQYLATVVRGDDGLGLAFLDITTGRFHVTATEGEDSESRALTELYRFAPTEILPGPDLRGDDDVLDRIRERLDATLTVHATDDFAPGRANHRLRDQFGDAADAIGLDGEAATQAAGAALAYVDETGTGVLASVTRLRTYTADDHVTLDATTQRNLELTEPMTERGVSLFDTLDHTETSAGGRLLKEWLGRPIRRRGELEARQQAIGALAADAMGRDRLRESLAGAYDLERLASRAVSGSLDAPAMLRVRDTLALLPDLVDAVESSPRLAGSAVADVLDSLDRAAARSLHDDLAEAITDDPPSTLTEGGLIRPEYDEELAALVERHETALDWLDSLAARERKEHGLAHVSVGRNKTDGYYIQVGKSSADDVPDHYEPVKTLKNSQRFTTPELRETERDVVQLEEQRGELEYELFRELREQVAAAAPLCQGVGETLAELDVYAALATHAAGNDWARPELTDEDVLAVEAGRHPVVEQSVEFVPNDLHFDRDRRFLLVTGPNMSGKSTYMRQAALVTLLAQIGSFVPADAATVGLVDGVFTRVGALDELAQGRSTFMVEMQELSNILHSASDDSLVILDEVGRGTATYDGISIAWAAMEYLSSAQPNSPSPKVLFATHYHELTRLADHIAGVENVHVAADGEGDDVTFLRTVEPGATDRSYGIHVASLAGVPGPVVDRAREVLDRLREDKAIDVRGRAADGTSETTQVTFDLSSGQFEAGDEDGEAPAQALDPDAEAVLDALREVDVTETSPVELLGQVQEWQSRLEE</sequence>
<dbReference type="Gene3D" id="3.40.50.300">
    <property type="entry name" value="P-loop containing nucleotide triphosphate hydrolases"/>
    <property type="match status" value="1"/>
</dbReference>
<dbReference type="GO" id="GO:0140664">
    <property type="term" value="F:ATP-dependent DNA damage sensor activity"/>
    <property type="evidence" value="ECO:0007669"/>
    <property type="project" value="InterPro"/>
</dbReference>
<dbReference type="Gene3D" id="3.40.1170.10">
    <property type="entry name" value="DNA repair protein MutS, domain I"/>
    <property type="match status" value="1"/>
</dbReference>
<dbReference type="Proteomes" id="UP000326865">
    <property type="component" value="Unassembled WGS sequence"/>
</dbReference>